<name>A0ACA9R017_9GLOM</name>
<protein>
    <submittedName>
        <fullName evidence="1">17029_t:CDS:1</fullName>
    </submittedName>
</protein>
<sequence>DPDYIKQSFKCCDISTAQERSEEDIMFDYDWVKNLEAQNKCSNYIYDDANSTSDNE</sequence>
<evidence type="ECO:0000313" key="1">
    <source>
        <dbReference type="EMBL" id="CAG8770932.1"/>
    </source>
</evidence>
<organism evidence="1 2">
    <name type="scientific">Cetraspora pellucida</name>
    <dbReference type="NCBI Taxonomy" id="1433469"/>
    <lineage>
        <taxon>Eukaryota</taxon>
        <taxon>Fungi</taxon>
        <taxon>Fungi incertae sedis</taxon>
        <taxon>Mucoromycota</taxon>
        <taxon>Glomeromycotina</taxon>
        <taxon>Glomeromycetes</taxon>
        <taxon>Diversisporales</taxon>
        <taxon>Gigasporaceae</taxon>
        <taxon>Cetraspora</taxon>
    </lineage>
</organism>
<feature type="non-terminal residue" evidence="1">
    <location>
        <position position="56"/>
    </location>
</feature>
<evidence type="ECO:0000313" key="2">
    <source>
        <dbReference type="Proteomes" id="UP000789366"/>
    </source>
</evidence>
<comment type="caution">
    <text evidence="1">The sequence shown here is derived from an EMBL/GenBank/DDBJ whole genome shotgun (WGS) entry which is preliminary data.</text>
</comment>
<dbReference type="EMBL" id="CAJVPW010053971">
    <property type="protein sequence ID" value="CAG8770932.1"/>
    <property type="molecule type" value="Genomic_DNA"/>
</dbReference>
<dbReference type="Proteomes" id="UP000789366">
    <property type="component" value="Unassembled WGS sequence"/>
</dbReference>
<feature type="non-terminal residue" evidence="1">
    <location>
        <position position="1"/>
    </location>
</feature>
<proteinExistence type="predicted"/>
<accession>A0ACA9R017</accession>
<keyword evidence="2" id="KW-1185">Reference proteome</keyword>
<gene>
    <name evidence="1" type="ORF">SPELUC_LOCUS15774</name>
</gene>
<reference evidence="1" key="1">
    <citation type="submission" date="2021-06" db="EMBL/GenBank/DDBJ databases">
        <authorList>
            <person name="Kallberg Y."/>
            <person name="Tangrot J."/>
            <person name="Rosling A."/>
        </authorList>
    </citation>
    <scope>NUCLEOTIDE SEQUENCE</scope>
    <source>
        <strain evidence="1">28 12/20/2015</strain>
    </source>
</reference>